<gene>
    <name evidence="6" type="ORF">QR680_008998</name>
</gene>
<protein>
    <recommendedName>
        <fullName evidence="8">LRRCT domain-containing protein</fullName>
    </recommendedName>
</protein>
<evidence type="ECO:0000256" key="2">
    <source>
        <dbReference type="ARBA" id="ARBA00022729"/>
    </source>
</evidence>
<dbReference type="Gene3D" id="3.80.10.10">
    <property type="entry name" value="Ribonuclease Inhibitor"/>
    <property type="match status" value="2"/>
</dbReference>
<keyword evidence="2 5" id="KW-0732">Signal</keyword>
<dbReference type="GO" id="GO:0005886">
    <property type="term" value="C:plasma membrane"/>
    <property type="evidence" value="ECO:0007669"/>
    <property type="project" value="TreeGrafter"/>
</dbReference>
<keyword evidence="7" id="KW-1185">Reference proteome</keyword>
<dbReference type="SUPFAM" id="SSF52058">
    <property type="entry name" value="L domain-like"/>
    <property type="match status" value="1"/>
</dbReference>
<evidence type="ECO:0000256" key="1">
    <source>
        <dbReference type="ARBA" id="ARBA00022614"/>
    </source>
</evidence>
<feature type="signal peptide" evidence="5">
    <location>
        <begin position="1"/>
        <end position="23"/>
    </location>
</feature>
<dbReference type="Proteomes" id="UP001175271">
    <property type="component" value="Unassembled WGS sequence"/>
</dbReference>
<sequence>MRLMDRLVTLLAAALLLASPLLAAGPSIPGCADIEAFQQNASAVTDFCFCRTDAESASAALFCTYGSDSEQLLRALDALYASDFALTQISINHLRWKDSLLSKEIALRMGNRVQEMIIGQCGAHGLQIEDGAFGHLADVLVTLSVYDCGLKEVPAAVRPLRAIRKLSFPDNLITTIEARPLENKKNLIYLNLEGNFINSAEDSAFEGLGALQTLLIGEHNFANETVIEEIQKLGALQVLDMSKMDGVATLSNGQFENNTRLETLILKGCSLKSLGNESFLGVRNLKQLDLRLNLLETVANESFRDAKNLVRLSLEGNYLKSINASMWNGLKSLQAMDLGWNELVNISVRAFSPLGATLHSLKLSNNPKLATIEEGAFEGLRELRTLNVSSCRVKEIGRGLLAPLEAAEILDLSHNELLGFGPEVFAKTKNLRVLRLNDNLLRSIDGAFLDDLEQLEVVDLSNNPWICDKKIYSLVKAVEEKYRRAFEQKKDFLLENANNTVCSRPYSLRFKALFDLREEELAEYVEALDTTTPEPTTAAANDTEDALETSTINLGALLVGAASSNASFHFDDNREIPEFDVNARWADDFKTDAERKWLGAAAGGSILVISAAILATVAHHLKKKRREEKANTPTVVKMR</sequence>
<accession>A0AA39IL07</accession>
<dbReference type="EMBL" id="JAUCMV010000001">
    <property type="protein sequence ID" value="KAK0425038.1"/>
    <property type="molecule type" value="Genomic_DNA"/>
</dbReference>
<dbReference type="AlphaFoldDB" id="A0AA39IL07"/>
<evidence type="ECO:0000256" key="5">
    <source>
        <dbReference type="SAM" id="SignalP"/>
    </source>
</evidence>
<comment type="caution">
    <text evidence="6">The sequence shown here is derived from an EMBL/GenBank/DDBJ whole genome shotgun (WGS) entry which is preliminary data.</text>
</comment>
<reference evidence="6" key="1">
    <citation type="submission" date="2023-06" db="EMBL/GenBank/DDBJ databases">
        <title>Genomic analysis of the entomopathogenic nematode Steinernema hermaphroditum.</title>
        <authorList>
            <person name="Schwarz E.M."/>
            <person name="Heppert J.K."/>
            <person name="Baniya A."/>
            <person name="Schwartz H.T."/>
            <person name="Tan C.-H."/>
            <person name="Antoshechkin I."/>
            <person name="Sternberg P.W."/>
            <person name="Goodrich-Blair H."/>
            <person name="Dillman A.R."/>
        </authorList>
    </citation>
    <scope>NUCLEOTIDE SEQUENCE</scope>
    <source>
        <strain evidence="6">PS9179</strain>
        <tissue evidence="6">Whole animal</tissue>
    </source>
</reference>
<evidence type="ECO:0000313" key="6">
    <source>
        <dbReference type="EMBL" id="KAK0425038.1"/>
    </source>
</evidence>
<dbReference type="InterPro" id="IPR001611">
    <property type="entry name" value="Leu-rich_rpt"/>
</dbReference>
<organism evidence="6 7">
    <name type="scientific">Steinernema hermaphroditum</name>
    <dbReference type="NCBI Taxonomy" id="289476"/>
    <lineage>
        <taxon>Eukaryota</taxon>
        <taxon>Metazoa</taxon>
        <taxon>Ecdysozoa</taxon>
        <taxon>Nematoda</taxon>
        <taxon>Chromadorea</taxon>
        <taxon>Rhabditida</taxon>
        <taxon>Tylenchina</taxon>
        <taxon>Panagrolaimomorpha</taxon>
        <taxon>Strongyloidoidea</taxon>
        <taxon>Steinernematidae</taxon>
        <taxon>Steinernema</taxon>
    </lineage>
</organism>
<keyword evidence="4" id="KW-1133">Transmembrane helix</keyword>
<keyword evidence="4" id="KW-0472">Membrane</keyword>
<dbReference type="SMART" id="SM00369">
    <property type="entry name" value="LRR_TYP"/>
    <property type="match status" value="9"/>
</dbReference>
<dbReference type="InterPro" id="IPR032675">
    <property type="entry name" value="LRR_dom_sf"/>
</dbReference>
<evidence type="ECO:0000256" key="4">
    <source>
        <dbReference type="SAM" id="Phobius"/>
    </source>
</evidence>
<name>A0AA39IL07_9BILA</name>
<dbReference type="InterPro" id="IPR050541">
    <property type="entry name" value="LRR_TM_domain-containing"/>
</dbReference>
<dbReference type="PANTHER" id="PTHR24369">
    <property type="entry name" value="ANTIGEN BSP, PUTATIVE-RELATED"/>
    <property type="match status" value="1"/>
</dbReference>
<feature type="chain" id="PRO_5041429016" description="LRRCT domain-containing protein" evidence="5">
    <location>
        <begin position="24"/>
        <end position="639"/>
    </location>
</feature>
<keyword evidence="1" id="KW-0433">Leucine-rich repeat</keyword>
<evidence type="ECO:0000313" key="7">
    <source>
        <dbReference type="Proteomes" id="UP001175271"/>
    </source>
</evidence>
<feature type="transmembrane region" description="Helical" evidence="4">
    <location>
        <begin position="597"/>
        <end position="618"/>
    </location>
</feature>
<dbReference type="PANTHER" id="PTHR24369:SF210">
    <property type="entry name" value="CHAOPTIN-RELATED"/>
    <property type="match status" value="1"/>
</dbReference>
<dbReference type="InterPro" id="IPR003591">
    <property type="entry name" value="Leu-rich_rpt_typical-subtyp"/>
</dbReference>
<proteinExistence type="predicted"/>
<keyword evidence="3" id="KW-0677">Repeat</keyword>
<evidence type="ECO:0008006" key="8">
    <source>
        <dbReference type="Google" id="ProtNLM"/>
    </source>
</evidence>
<evidence type="ECO:0000256" key="3">
    <source>
        <dbReference type="ARBA" id="ARBA00022737"/>
    </source>
</evidence>
<keyword evidence="4" id="KW-0812">Transmembrane</keyword>
<dbReference type="Pfam" id="PF13855">
    <property type="entry name" value="LRR_8"/>
    <property type="match status" value="3"/>
</dbReference>